<dbReference type="Proteomes" id="UP001207468">
    <property type="component" value="Unassembled WGS sequence"/>
</dbReference>
<sequence>MYVVWTHDWMTKSKNVARLTPKSFPDSFAVMLHILPVEVSLAILSYLPLPSLCSLSALSRQWFNFVSTNRSTIFRKAAILHGFTPPGTSLLKDVLSVCTGSPWAGATDWRDFCASCPLGRRSVQLRRNWEGNGRVVARMLSPPVRDVHRIKVDEKAGICITTHMFGGLWVTHLFSSTILWSLPMYHVHRYAHCEYENGYLVFDCIDGKKEVWRMANELAAGEVAAYSPPDEDQRRVSAFVATIHHRYAPRGHFRPWAKLSFPELTRAYRLAYPTLVSAGGDRAFLHDVRTGALVQTIEINVQSVCYVDVNERHLFVCEPKALHVFSRADRGAEVLRIPNDVSISNVVFTDSAPGDPFVAAIPLRSWPDLLRSTFLAAHVSRDGRDLVILGYKSRILLVRDFERVCRGEISLEDAGQVVRLAPRKKSYYLAYEHGRICAATVSGLYIFTVDRDSVANSLKAVVVRPFVDSPPGPRDVVTCMQLTDRRVYFTWGESSRRDIPLFKDDEGAPAPSSPGNEPWVDFEFSRILR</sequence>
<protein>
    <submittedName>
        <fullName evidence="1">Uncharacterized protein</fullName>
    </submittedName>
</protein>
<accession>A0ACC0UF51</accession>
<organism evidence="1 2">
    <name type="scientific">Russula earlei</name>
    <dbReference type="NCBI Taxonomy" id="71964"/>
    <lineage>
        <taxon>Eukaryota</taxon>
        <taxon>Fungi</taxon>
        <taxon>Dikarya</taxon>
        <taxon>Basidiomycota</taxon>
        <taxon>Agaricomycotina</taxon>
        <taxon>Agaricomycetes</taxon>
        <taxon>Russulales</taxon>
        <taxon>Russulaceae</taxon>
        <taxon>Russula</taxon>
    </lineage>
</organism>
<comment type="caution">
    <text evidence="1">The sequence shown here is derived from an EMBL/GenBank/DDBJ whole genome shotgun (WGS) entry which is preliminary data.</text>
</comment>
<evidence type="ECO:0000313" key="2">
    <source>
        <dbReference type="Proteomes" id="UP001207468"/>
    </source>
</evidence>
<gene>
    <name evidence="1" type="ORF">F5148DRAFT_623674</name>
</gene>
<reference evidence="1" key="1">
    <citation type="submission" date="2021-03" db="EMBL/GenBank/DDBJ databases">
        <title>Evolutionary priming and transition to the ectomycorrhizal habit in an iconic lineage of mushroom-forming fungi: is preadaptation a requirement?</title>
        <authorList>
            <consortium name="DOE Joint Genome Institute"/>
            <person name="Looney B.P."/>
            <person name="Miyauchi S."/>
            <person name="Morin E."/>
            <person name="Drula E."/>
            <person name="Courty P.E."/>
            <person name="Chicoki N."/>
            <person name="Fauchery L."/>
            <person name="Kohler A."/>
            <person name="Kuo A."/>
            <person name="LaButti K."/>
            <person name="Pangilinan J."/>
            <person name="Lipzen A."/>
            <person name="Riley R."/>
            <person name="Andreopoulos W."/>
            <person name="He G."/>
            <person name="Johnson J."/>
            <person name="Barry K.W."/>
            <person name="Grigoriev I.V."/>
            <person name="Nagy L."/>
            <person name="Hibbett D."/>
            <person name="Henrissat B."/>
            <person name="Matheny P.B."/>
            <person name="Labbe J."/>
            <person name="Martin A.F."/>
        </authorList>
    </citation>
    <scope>NUCLEOTIDE SEQUENCE</scope>
    <source>
        <strain evidence="1">BPL698</strain>
    </source>
</reference>
<keyword evidence="2" id="KW-1185">Reference proteome</keyword>
<name>A0ACC0UF51_9AGAM</name>
<dbReference type="EMBL" id="JAGFNK010000047">
    <property type="protein sequence ID" value="KAI9510203.1"/>
    <property type="molecule type" value="Genomic_DNA"/>
</dbReference>
<proteinExistence type="predicted"/>
<evidence type="ECO:0000313" key="1">
    <source>
        <dbReference type="EMBL" id="KAI9510203.1"/>
    </source>
</evidence>